<evidence type="ECO:0000313" key="4">
    <source>
        <dbReference type="Proteomes" id="UP001140560"/>
    </source>
</evidence>
<dbReference type="Proteomes" id="UP001140560">
    <property type="component" value="Unassembled WGS sequence"/>
</dbReference>
<feature type="signal peptide" evidence="2">
    <location>
        <begin position="1"/>
        <end position="15"/>
    </location>
</feature>
<organism evidence="3 4">
    <name type="scientific">Neocucurbitaria cava</name>
    <dbReference type="NCBI Taxonomy" id="798079"/>
    <lineage>
        <taxon>Eukaryota</taxon>
        <taxon>Fungi</taxon>
        <taxon>Dikarya</taxon>
        <taxon>Ascomycota</taxon>
        <taxon>Pezizomycotina</taxon>
        <taxon>Dothideomycetes</taxon>
        <taxon>Pleosporomycetidae</taxon>
        <taxon>Pleosporales</taxon>
        <taxon>Pleosporineae</taxon>
        <taxon>Cucurbitariaceae</taxon>
        <taxon>Neocucurbitaria</taxon>
    </lineage>
</organism>
<gene>
    <name evidence="3" type="ORF">N0V83_010069</name>
</gene>
<sequence>MKSAVILALTSSTFAMPFGNAIDAMFGTHNNEARQIPHPSEMPSRHPIGTGSGLPFPLPTDFPTPSGGAFPSGAFPTASGTGHNHHHHGHGGGSRTKSLAIDYQLAPTSIPKIGKVEVGKRQDSALPSFTLLDPSDAVPTATSAEGSSAVVLPTEEPSESSFPTATGGQPFPTGDLPFPTGLPTGDLPFPSGGFPSHTGGFPMPTGGFPFPTGGFPGSLPGGTGIPSIPTTLQTFTRGPRPTAEPSGLPGSDENGETDAQGWLDWLEILFGGSKSETKN</sequence>
<feature type="region of interest" description="Disordered" evidence="1">
    <location>
        <begin position="222"/>
        <end position="261"/>
    </location>
</feature>
<name>A0A9W9CHR4_9PLEO</name>
<keyword evidence="2" id="KW-0732">Signal</keyword>
<proteinExistence type="predicted"/>
<protein>
    <submittedName>
        <fullName evidence="3">Uncharacterized protein</fullName>
    </submittedName>
</protein>
<accession>A0A9W9CHR4</accession>
<evidence type="ECO:0000256" key="2">
    <source>
        <dbReference type="SAM" id="SignalP"/>
    </source>
</evidence>
<reference evidence="3" key="1">
    <citation type="submission" date="2022-10" db="EMBL/GenBank/DDBJ databases">
        <title>Tapping the CABI collections for fungal endophytes: first genome assemblies for Collariella, Neodidymelliopsis, Ascochyta clinopodiicola, Didymella pomorum, Didymosphaeria variabile, Neocosmospora piperis and Neocucurbitaria cava.</title>
        <authorList>
            <person name="Hill R."/>
        </authorList>
    </citation>
    <scope>NUCLEOTIDE SEQUENCE</scope>
    <source>
        <strain evidence="3">IMI 356814</strain>
    </source>
</reference>
<evidence type="ECO:0000256" key="1">
    <source>
        <dbReference type="SAM" id="MobiDB-lite"/>
    </source>
</evidence>
<feature type="region of interest" description="Disordered" evidence="1">
    <location>
        <begin position="32"/>
        <end position="96"/>
    </location>
</feature>
<keyword evidence="4" id="KW-1185">Reference proteome</keyword>
<dbReference type="EMBL" id="JAPEUY010000020">
    <property type="protein sequence ID" value="KAJ4362952.1"/>
    <property type="molecule type" value="Genomic_DNA"/>
</dbReference>
<comment type="caution">
    <text evidence="3">The sequence shown here is derived from an EMBL/GenBank/DDBJ whole genome shotgun (WGS) entry which is preliminary data.</text>
</comment>
<feature type="chain" id="PRO_5040931874" evidence="2">
    <location>
        <begin position="16"/>
        <end position="279"/>
    </location>
</feature>
<evidence type="ECO:0000313" key="3">
    <source>
        <dbReference type="EMBL" id="KAJ4362952.1"/>
    </source>
</evidence>
<dbReference type="AlphaFoldDB" id="A0A9W9CHR4"/>
<dbReference type="OrthoDB" id="3693718at2759"/>
<feature type="region of interest" description="Disordered" evidence="1">
    <location>
        <begin position="137"/>
        <end position="169"/>
    </location>
</feature>